<comment type="similarity">
    <text evidence="7">Belongs to the binding-protein-dependent transport system permease family.</text>
</comment>
<feature type="transmembrane region" description="Helical" evidence="7">
    <location>
        <begin position="67"/>
        <end position="89"/>
    </location>
</feature>
<dbReference type="Gene3D" id="1.10.3720.10">
    <property type="entry name" value="MetI-like"/>
    <property type="match status" value="1"/>
</dbReference>
<evidence type="ECO:0000259" key="8">
    <source>
        <dbReference type="PROSITE" id="PS50928"/>
    </source>
</evidence>
<keyword evidence="4 7" id="KW-0812">Transmembrane</keyword>
<feature type="transmembrane region" description="Helical" evidence="7">
    <location>
        <begin position="187"/>
        <end position="208"/>
    </location>
</feature>
<evidence type="ECO:0000256" key="6">
    <source>
        <dbReference type="ARBA" id="ARBA00023136"/>
    </source>
</evidence>
<comment type="subcellular location">
    <subcellularLocation>
        <location evidence="1 7">Cell membrane</location>
        <topology evidence="1 7">Multi-pass membrane protein</topology>
    </subcellularLocation>
</comment>
<keyword evidence="2 7" id="KW-0813">Transport</keyword>
<keyword evidence="5 7" id="KW-1133">Transmembrane helix</keyword>
<dbReference type="EMBL" id="JAGGLJ010000007">
    <property type="protein sequence ID" value="MBP2025425.1"/>
    <property type="molecule type" value="Genomic_DNA"/>
</dbReference>
<evidence type="ECO:0000313" key="10">
    <source>
        <dbReference type="Proteomes" id="UP001519306"/>
    </source>
</evidence>
<evidence type="ECO:0000256" key="5">
    <source>
        <dbReference type="ARBA" id="ARBA00022989"/>
    </source>
</evidence>
<feature type="domain" description="ABC transmembrane type-1" evidence="8">
    <location>
        <begin position="28"/>
        <end position="212"/>
    </location>
</feature>
<feature type="transmembrane region" description="Helical" evidence="7">
    <location>
        <begin position="146"/>
        <end position="167"/>
    </location>
</feature>
<evidence type="ECO:0000256" key="7">
    <source>
        <dbReference type="RuleBase" id="RU363032"/>
    </source>
</evidence>
<dbReference type="PANTHER" id="PTHR30151:SF0">
    <property type="entry name" value="ABC TRANSPORTER PERMEASE PROTEIN MJ0413-RELATED"/>
    <property type="match status" value="1"/>
</dbReference>
<keyword evidence="6 7" id="KW-0472">Membrane</keyword>
<keyword evidence="3" id="KW-1003">Cell membrane</keyword>
<dbReference type="Proteomes" id="UP001519306">
    <property type="component" value="Unassembled WGS sequence"/>
</dbReference>
<dbReference type="PANTHER" id="PTHR30151">
    <property type="entry name" value="ALKANE SULFONATE ABC TRANSPORTER-RELATED, MEMBRANE SUBUNIT"/>
    <property type="match status" value="1"/>
</dbReference>
<dbReference type="CDD" id="cd06261">
    <property type="entry name" value="TM_PBP2"/>
    <property type="match status" value="1"/>
</dbReference>
<dbReference type="InterPro" id="IPR035906">
    <property type="entry name" value="MetI-like_sf"/>
</dbReference>
<dbReference type="InterPro" id="IPR000515">
    <property type="entry name" value="MetI-like"/>
</dbReference>
<feature type="transmembrane region" description="Helical" evidence="7">
    <location>
        <begin position="32"/>
        <end position="55"/>
    </location>
</feature>
<evidence type="ECO:0000256" key="4">
    <source>
        <dbReference type="ARBA" id="ARBA00022692"/>
    </source>
</evidence>
<dbReference type="SUPFAM" id="SSF161098">
    <property type="entry name" value="MetI-like"/>
    <property type="match status" value="1"/>
</dbReference>
<evidence type="ECO:0000256" key="3">
    <source>
        <dbReference type="ARBA" id="ARBA00022475"/>
    </source>
</evidence>
<organism evidence="9 10">
    <name type="scientific">Peptoniphilus stercorisuis</name>
    <dbReference type="NCBI Taxonomy" id="1436965"/>
    <lineage>
        <taxon>Bacteria</taxon>
        <taxon>Bacillati</taxon>
        <taxon>Bacillota</taxon>
        <taxon>Tissierellia</taxon>
        <taxon>Tissierellales</taxon>
        <taxon>Peptoniphilaceae</taxon>
        <taxon>Peptoniphilus</taxon>
    </lineage>
</organism>
<proteinExistence type="inferred from homology"/>
<accession>A0ABS4KDG9</accession>
<dbReference type="Pfam" id="PF00528">
    <property type="entry name" value="BPD_transp_1"/>
    <property type="match status" value="1"/>
</dbReference>
<protein>
    <submittedName>
        <fullName evidence="9">NitT/TauT family transport system permease protein</fullName>
    </submittedName>
</protein>
<evidence type="ECO:0000256" key="2">
    <source>
        <dbReference type="ARBA" id="ARBA00022448"/>
    </source>
</evidence>
<gene>
    <name evidence="9" type="ORF">J2Z71_000955</name>
</gene>
<evidence type="ECO:0000313" key="9">
    <source>
        <dbReference type="EMBL" id="MBP2025425.1"/>
    </source>
</evidence>
<sequence length="221" mass="25482">MIFKEEILFVSPFKVLEKTFINLMDIYFYKSVFATVYKILLGFIFGSIFGIILSIISYRFEIFKDFIYLPITILKSIPVVSFVILLLFFVGSYKLSIYISFIMVLPIIYLNVYEGLNNVDKNYLKMADIYRVSLKNKIKYIYFEELNPFLISAFSLSIGLAFKSGLAAEVIALPSYGIGTMLYNSKIYLDTANLFSYTIIAVLVSYLCEKIILKILRRVLG</sequence>
<dbReference type="PROSITE" id="PS50928">
    <property type="entry name" value="ABC_TM1"/>
    <property type="match status" value="1"/>
</dbReference>
<name>A0ABS4KDG9_9FIRM</name>
<reference evidence="9 10" key="1">
    <citation type="submission" date="2021-03" db="EMBL/GenBank/DDBJ databases">
        <title>Genomic Encyclopedia of Type Strains, Phase IV (KMG-IV): sequencing the most valuable type-strain genomes for metagenomic binning, comparative biology and taxonomic classification.</title>
        <authorList>
            <person name="Goeker M."/>
        </authorList>
    </citation>
    <scope>NUCLEOTIDE SEQUENCE [LARGE SCALE GENOMIC DNA]</scope>
    <source>
        <strain evidence="9 10">DSM 27563</strain>
    </source>
</reference>
<keyword evidence="10" id="KW-1185">Reference proteome</keyword>
<feature type="transmembrane region" description="Helical" evidence="7">
    <location>
        <begin position="95"/>
        <end position="116"/>
    </location>
</feature>
<evidence type="ECO:0000256" key="1">
    <source>
        <dbReference type="ARBA" id="ARBA00004651"/>
    </source>
</evidence>
<comment type="caution">
    <text evidence="9">The sequence shown here is derived from an EMBL/GenBank/DDBJ whole genome shotgun (WGS) entry which is preliminary data.</text>
</comment>